<dbReference type="OrthoDB" id="6503935at2759"/>
<organism evidence="3 4">
    <name type="scientific">Cryphonectria parasitica (strain ATCC 38755 / EP155)</name>
    <dbReference type="NCBI Taxonomy" id="660469"/>
    <lineage>
        <taxon>Eukaryota</taxon>
        <taxon>Fungi</taxon>
        <taxon>Dikarya</taxon>
        <taxon>Ascomycota</taxon>
        <taxon>Pezizomycotina</taxon>
        <taxon>Sordariomycetes</taxon>
        <taxon>Sordariomycetidae</taxon>
        <taxon>Diaporthales</taxon>
        <taxon>Cryphonectriaceae</taxon>
        <taxon>Cryphonectria-Endothia species complex</taxon>
        <taxon>Cryphonectria</taxon>
    </lineage>
</organism>
<keyword evidence="3" id="KW-0378">Hydrolase</keyword>
<dbReference type="PANTHER" id="PTHR36183">
    <property type="entry name" value="BETA-GLUCURONIDASE"/>
    <property type="match status" value="1"/>
</dbReference>
<gene>
    <name evidence="3" type="ORF">M406DRAFT_68361</name>
</gene>
<proteinExistence type="predicted"/>
<dbReference type="InterPro" id="IPR017853">
    <property type="entry name" value="GH"/>
</dbReference>
<dbReference type="InterPro" id="IPR052974">
    <property type="entry name" value="GH79_Enzymes"/>
</dbReference>
<evidence type="ECO:0000313" key="3">
    <source>
        <dbReference type="EMBL" id="KAF3765980.1"/>
    </source>
</evidence>
<dbReference type="RefSeq" id="XP_040776941.1">
    <property type="nucleotide sequence ID" value="XM_040925161.1"/>
</dbReference>
<evidence type="ECO:0000259" key="2">
    <source>
        <dbReference type="Pfam" id="PF16862"/>
    </source>
</evidence>
<protein>
    <submittedName>
        <fullName evidence="3">Family 79 glycoside hydrolase</fullName>
    </submittedName>
</protein>
<name>A0A9P5CQF1_CRYP1</name>
<dbReference type="Gene3D" id="3.20.20.80">
    <property type="entry name" value="Glycosidases"/>
    <property type="match status" value="1"/>
</dbReference>
<dbReference type="GeneID" id="63842290"/>
<dbReference type="AlphaFoldDB" id="A0A9P5CQF1"/>
<keyword evidence="1" id="KW-0732">Signal</keyword>
<accession>A0A9P5CQF1</accession>
<dbReference type="Pfam" id="PF16862">
    <property type="entry name" value="Glyco_hydro_79C"/>
    <property type="match status" value="1"/>
</dbReference>
<comment type="caution">
    <text evidence="3">The sequence shown here is derived from an EMBL/GenBank/DDBJ whole genome shotgun (WGS) entry which is preliminary data.</text>
</comment>
<dbReference type="EMBL" id="MU032347">
    <property type="protein sequence ID" value="KAF3765980.1"/>
    <property type="molecule type" value="Genomic_DNA"/>
</dbReference>
<dbReference type="GO" id="GO:0008168">
    <property type="term" value="F:methyltransferase activity"/>
    <property type="evidence" value="ECO:0007669"/>
    <property type="project" value="InterPro"/>
</dbReference>
<feature type="domain" description="Beta-glucuronidase C-terminal" evidence="2">
    <location>
        <begin position="409"/>
        <end position="529"/>
    </location>
</feature>
<dbReference type="InterPro" id="IPR031728">
    <property type="entry name" value="GlcAase_C"/>
</dbReference>
<keyword evidence="4" id="KW-1185">Reference proteome</keyword>
<dbReference type="InterPro" id="IPR002052">
    <property type="entry name" value="DNA_methylase_N6_adenine_CS"/>
</dbReference>
<sequence>MGHSRLLSLLAGLVGGSLAHTSSVDIPSNLSTRALVRDAYGYSVEPVWLSSFTNTSLMTTLLQQMADVTGKAPPIRIGGTTSDETTLYNTSLAGNLTSNGTSQFNITSGWYTSWADYFPTGTDVIYTLNFAANESDWANAQAEAAAVGAALGDKLVMFELGNEVDHFISEDWRAPGWGVAEYIPQFDNLTASIQGAAWYEEADTAAPKFQAAVFADPPWVPDQQTEIDDFDIINLTRGGLVDPEHNVIETYSVHLYPQSTCDTERWLRMRLDLLSNHTVLWLNVSQYVPQVAAADAYDTPLVFGETNSVSCSGRSGISDTFGAALWSTDYVLLAASIGMPKVYFHLGAQSQYSAFTPEPYVLDNETLTSGIRANFYSHYFIAQVVAGLGDDDDYGIAALPGANSSDLSGYAVYRGTDLAKVVLLDMGVWNGTAGLSNPSTLSSTDGTVFSNGTRPSYNMSVATSWSPGESVQVIRLQGPGTNAKSLVNVSGVTFDPVTGDKLGNLTEEYIKVGQGGVVQFGLVEAEGVLLQVVNNTTTTTKVPRVSS</sequence>
<dbReference type="GO" id="GO:0003676">
    <property type="term" value="F:nucleic acid binding"/>
    <property type="evidence" value="ECO:0007669"/>
    <property type="project" value="InterPro"/>
</dbReference>
<evidence type="ECO:0000256" key="1">
    <source>
        <dbReference type="SAM" id="SignalP"/>
    </source>
</evidence>
<reference evidence="3" key="1">
    <citation type="journal article" date="2020" name="Phytopathology">
        <title>Genome sequence of the chestnut blight fungus Cryphonectria parasitica EP155: A fundamental resource for an archetypical invasive plant pathogen.</title>
        <authorList>
            <person name="Crouch J.A."/>
            <person name="Dawe A."/>
            <person name="Aerts A."/>
            <person name="Barry K."/>
            <person name="Churchill A.C.L."/>
            <person name="Grimwood J."/>
            <person name="Hillman B."/>
            <person name="Milgroom M.G."/>
            <person name="Pangilinan J."/>
            <person name="Smith M."/>
            <person name="Salamov A."/>
            <person name="Schmutz J."/>
            <person name="Yadav J."/>
            <person name="Grigoriev I.V."/>
            <person name="Nuss D."/>
        </authorList>
    </citation>
    <scope>NUCLEOTIDE SEQUENCE</scope>
    <source>
        <strain evidence="3">EP155</strain>
    </source>
</reference>
<evidence type="ECO:0000313" key="4">
    <source>
        <dbReference type="Proteomes" id="UP000803844"/>
    </source>
</evidence>
<dbReference type="GO" id="GO:0016787">
    <property type="term" value="F:hydrolase activity"/>
    <property type="evidence" value="ECO:0007669"/>
    <property type="project" value="UniProtKB-KW"/>
</dbReference>
<dbReference type="PANTHER" id="PTHR36183:SF2">
    <property type="entry name" value="BETA-GLUCURONIDASE C-TERMINAL DOMAIN-CONTAINING PROTEIN"/>
    <property type="match status" value="1"/>
</dbReference>
<dbReference type="GO" id="GO:0032259">
    <property type="term" value="P:methylation"/>
    <property type="evidence" value="ECO:0007669"/>
    <property type="project" value="InterPro"/>
</dbReference>
<dbReference type="SUPFAM" id="SSF51445">
    <property type="entry name" value="(Trans)glycosidases"/>
    <property type="match status" value="1"/>
</dbReference>
<dbReference type="Proteomes" id="UP000803844">
    <property type="component" value="Unassembled WGS sequence"/>
</dbReference>
<feature type="chain" id="PRO_5040312291" evidence="1">
    <location>
        <begin position="20"/>
        <end position="547"/>
    </location>
</feature>
<feature type="signal peptide" evidence="1">
    <location>
        <begin position="1"/>
        <end position="19"/>
    </location>
</feature>
<dbReference type="PROSITE" id="PS00092">
    <property type="entry name" value="N6_MTASE"/>
    <property type="match status" value="1"/>
</dbReference>